<proteinExistence type="predicted"/>
<dbReference type="HOGENOM" id="CLU_156636_0_0_0"/>
<dbReference type="KEGG" id="tcm:HL41_01425"/>
<evidence type="ECO:0000313" key="3">
    <source>
        <dbReference type="Proteomes" id="UP000028481"/>
    </source>
</evidence>
<dbReference type="RefSeq" id="WP_038063503.1">
    <property type="nucleotide sequence ID" value="NZ_CP008796.1"/>
</dbReference>
<keyword evidence="3" id="KW-1185">Reference proteome</keyword>
<name>A0A075WYD3_9BACT</name>
<protein>
    <submittedName>
        <fullName evidence="2">Uncharacterized protein</fullName>
    </submittedName>
</protein>
<accession>A0A075WYD3</accession>
<feature type="compositionally biased region" description="Basic and acidic residues" evidence="1">
    <location>
        <begin position="107"/>
        <end position="133"/>
    </location>
</feature>
<sequence length="139" mass="16300">MREQPVGKQPVLFQLQTGLFLGIVCYNPLFESIQFVLEKKEFFEVEWPALVNFDKTGLYPYLIGIPTITLQRIHIVWYTLEIPKTLLSLYQQAVPIKFTEPSFSFSQKKEIPKKPEKKEPEEKVIPFPGKKEEQEEPEN</sequence>
<dbReference type="OrthoDB" id="9797306at2"/>
<dbReference type="AlphaFoldDB" id="A0A075WYD3"/>
<dbReference type="PaxDb" id="289377-HL41_01425"/>
<gene>
    <name evidence="2" type="ORF">HL41_01425</name>
</gene>
<organism evidence="2 3">
    <name type="scientific">Thermodesulfobacterium commune DSM 2178</name>
    <dbReference type="NCBI Taxonomy" id="289377"/>
    <lineage>
        <taxon>Bacteria</taxon>
        <taxon>Pseudomonadati</taxon>
        <taxon>Thermodesulfobacteriota</taxon>
        <taxon>Thermodesulfobacteria</taxon>
        <taxon>Thermodesulfobacteriales</taxon>
        <taxon>Thermodesulfobacteriaceae</taxon>
        <taxon>Thermodesulfobacterium</taxon>
    </lineage>
</organism>
<feature type="region of interest" description="Disordered" evidence="1">
    <location>
        <begin position="106"/>
        <end position="139"/>
    </location>
</feature>
<dbReference type="EMBL" id="CP008796">
    <property type="protein sequence ID" value="AIH03592.1"/>
    <property type="molecule type" value="Genomic_DNA"/>
</dbReference>
<evidence type="ECO:0000256" key="1">
    <source>
        <dbReference type="SAM" id="MobiDB-lite"/>
    </source>
</evidence>
<dbReference type="eggNOG" id="ENOG50349AX">
    <property type="taxonomic scope" value="Bacteria"/>
</dbReference>
<dbReference type="Proteomes" id="UP000028481">
    <property type="component" value="Chromosome"/>
</dbReference>
<reference evidence="2 3" key="1">
    <citation type="journal article" date="2015" name="Genome Announc.">
        <title>Genome Sequence of a Sulfate-Reducing Thermophilic Bacterium, Thermodesulfobacterium commune DSM 2178T (Phylum Thermodesulfobacteria).</title>
        <authorList>
            <person name="Bhatnagar S."/>
            <person name="Badger J.H."/>
            <person name="Madupu R."/>
            <person name="Khouri H.M."/>
            <person name="O'Connor E.M."/>
            <person name="Robb F.T."/>
            <person name="Ward N.L."/>
            <person name="Eisen J.A."/>
        </authorList>
    </citation>
    <scope>NUCLEOTIDE SEQUENCE [LARGE SCALE GENOMIC DNA]</scope>
    <source>
        <strain evidence="2 3">DSM 2178</strain>
    </source>
</reference>
<evidence type="ECO:0000313" key="2">
    <source>
        <dbReference type="EMBL" id="AIH03592.1"/>
    </source>
</evidence>